<keyword evidence="3" id="KW-0540">Nuclease</keyword>
<evidence type="ECO:0000256" key="5">
    <source>
        <dbReference type="ARBA" id="ARBA00022801"/>
    </source>
</evidence>
<dbReference type="InterPro" id="IPR014721">
    <property type="entry name" value="Ribsml_uS5_D2-typ_fold_subgr"/>
</dbReference>
<dbReference type="GO" id="GO:0008033">
    <property type="term" value="P:tRNA processing"/>
    <property type="evidence" value="ECO:0007669"/>
    <property type="project" value="UniProtKB-KW"/>
</dbReference>
<gene>
    <name evidence="8" type="ORF">ESB13_22145</name>
</gene>
<dbReference type="Gene3D" id="3.30.230.10">
    <property type="match status" value="1"/>
</dbReference>
<comment type="function">
    <text evidence="1">RNaseP catalyzes the removal of the 5'-leader sequence from pre-tRNA to produce the mature 5'-terminus. It can also cleave other RNA substrates such as 4.5S RNA. The protein component plays an auxiliary but essential role in vivo by binding to the 5'-leader sequence and broadening the substrate specificity of the ribozyme.</text>
</comment>
<evidence type="ECO:0000256" key="4">
    <source>
        <dbReference type="ARBA" id="ARBA00022759"/>
    </source>
</evidence>
<dbReference type="Pfam" id="PF00825">
    <property type="entry name" value="Ribonuclease_P"/>
    <property type="match status" value="1"/>
</dbReference>
<name>A0A4Q1CZL6_9BACT</name>
<proteinExistence type="predicted"/>
<dbReference type="SUPFAM" id="SSF54211">
    <property type="entry name" value="Ribosomal protein S5 domain 2-like"/>
    <property type="match status" value="1"/>
</dbReference>
<dbReference type="GO" id="GO:0004526">
    <property type="term" value="F:ribonuclease P activity"/>
    <property type="evidence" value="ECO:0007669"/>
    <property type="project" value="InterPro"/>
</dbReference>
<dbReference type="Proteomes" id="UP000290545">
    <property type="component" value="Unassembled WGS sequence"/>
</dbReference>
<dbReference type="GO" id="GO:0000049">
    <property type="term" value="F:tRNA binding"/>
    <property type="evidence" value="ECO:0007669"/>
    <property type="project" value="InterPro"/>
</dbReference>
<evidence type="ECO:0000256" key="2">
    <source>
        <dbReference type="ARBA" id="ARBA00022694"/>
    </source>
</evidence>
<dbReference type="InterPro" id="IPR020568">
    <property type="entry name" value="Ribosomal_Su5_D2-typ_SF"/>
</dbReference>
<sequence length="135" mass="15551">MDAVFKEGRSFLVFPVKVFFFQPGPEIQMAAPLQTGVGAGSRHFKRAVHRNRIKRLLREAYRLQKPVLEQYLVDQGRQLSVFMLYIDKTLPTQEQLHQKMPLIMKRLIKELNTGPKDESPNAQSDKGEDGKQLQS</sequence>
<dbReference type="InterPro" id="IPR000100">
    <property type="entry name" value="RNase_P"/>
</dbReference>
<dbReference type="EMBL" id="SDHZ01000005">
    <property type="protein sequence ID" value="RXK80858.1"/>
    <property type="molecule type" value="Genomic_DNA"/>
</dbReference>
<keyword evidence="2" id="KW-0819">tRNA processing</keyword>
<dbReference type="AlphaFoldDB" id="A0A4Q1CZL6"/>
<keyword evidence="6" id="KW-0694">RNA-binding</keyword>
<protein>
    <submittedName>
        <fullName evidence="8">Ribonuclease P protein component</fullName>
    </submittedName>
</protein>
<keyword evidence="9" id="KW-1185">Reference proteome</keyword>
<reference evidence="8 9" key="1">
    <citation type="submission" date="2019-01" db="EMBL/GenBank/DDBJ databases">
        <title>Filimonas sp. strain TTM-71.</title>
        <authorList>
            <person name="Chen W.-M."/>
        </authorList>
    </citation>
    <scope>NUCLEOTIDE SEQUENCE [LARGE SCALE GENOMIC DNA]</scope>
    <source>
        <strain evidence="8 9">TTM-71</strain>
    </source>
</reference>
<evidence type="ECO:0000313" key="9">
    <source>
        <dbReference type="Proteomes" id="UP000290545"/>
    </source>
</evidence>
<keyword evidence="5" id="KW-0378">Hydrolase</keyword>
<keyword evidence="4" id="KW-0255">Endonuclease</keyword>
<comment type="caution">
    <text evidence="8">The sequence shown here is derived from an EMBL/GenBank/DDBJ whole genome shotgun (WGS) entry which is preliminary data.</text>
</comment>
<evidence type="ECO:0000256" key="1">
    <source>
        <dbReference type="ARBA" id="ARBA00002663"/>
    </source>
</evidence>
<evidence type="ECO:0000313" key="8">
    <source>
        <dbReference type="EMBL" id="RXK80858.1"/>
    </source>
</evidence>
<dbReference type="InterPro" id="IPR020539">
    <property type="entry name" value="RNase_P_CS"/>
</dbReference>
<dbReference type="OrthoDB" id="1524972at2"/>
<dbReference type="PROSITE" id="PS00648">
    <property type="entry name" value="RIBONUCLEASE_P"/>
    <property type="match status" value="1"/>
</dbReference>
<feature type="region of interest" description="Disordered" evidence="7">
    <location>
        <begin position="110"/>
        <end position="135"/>
    </location>
</feature>
<evidence type="ECO:0000256" key="3">
    <source>
        <dbReference type="ARBA" id="ARBA00022722"/>
    </source>
</evidence>
<evidence type="ECO:0000256" key="6">
    <source>
        <dbReference type="ARBA" id="ARBA00022884"/>
    </source>
</evidence>
<feature type="compositionally biased region" description="Basic and acidic residues" evidence="7">
    <location>
        <begin position="115"/>
        <end position="135"/>
    </location>
</feature>
<organism evidence="8 9">
    <name type="scientific">Filimonas effusa</name>
    <dbReference type="NCBI Taxonomy" id="2508721"/>
    <lineage>
        <taxon>Bacteria</taxon>
        <taxon>Pseudomonadati</taxon>
        <taxon>Bacteroidota</taxon>
        <taxon>Chitinophagia</taxon>
        <taxon>Chitinophagales</taxon>
        <taxon>Chitinophagaceae</taxon>
        <taxon>Filimonas</taxon>
    </lineage>
</organism>
<accession>A0A4Q1CZL6</accession>
<evidence type="ECO:0000256" key="7">
    <source>
        <dbReference type="SAM" id="MobiDB-lite"/>
    </source>
</evidence>